<organism evidence="2 3">
    <name type="scientific">Peptoniphilus lacrimalis</name>
    <dbReference type="NCBI Taxonomy" id="33031"/>
    <lineage>
        <taxon>Bacteria</taxon>
        <taxon>Bacillati</taxon>
        <taxon>Bacillota</taxon>
        <taxon>Tissierellia</taxon>
        <taxon>Tissierellales</taxon>
        <taxon>Peptoniphilaceae</taxon>
        <taxon>Peptoniphilus</taxon>
    </lineage>
</organism>
<sequence length="216" mass="25612">MLKILANTHKVIATIIHQRVKQDYNINLNLNKIQWGSVCPDVLPYYKLIRHYQKESINFISKEISNLIYFCRYSNLQENTNPILINYLSKKLGIISHYLSDYCCYPHAYRMTFFDDMKAHIKYESDLNVYVLSQKFKEENYEYVINTKNLDLFENVDKKLKVRVKEYIETVICEYKNAPISFDTDMNFALDISSKIASFVIESALVYNEDLEIQFS</sequence>
<accession>A0A379C515</accession>
<evidence type="ECO:0000259" key="1">
    <source>
        <dbReference type="Pfam" id="PF00882"/>
    </source>
</evidence>
<evidence type="ECO:0000313" key="3">
    <source>
        <dbReference type="Proteomes" id="UP000255517"/>
    </source>
</evidence>
<dbReference type="InterPro" id="IPR008947">
    <property type="entry name" value="PLipase_C/P1_nuclease_dom_sf"/>
</dbReference>
<dbReference type="EMBL" id="UGSZ01000001">
    <property type="protein sequence ID" value="SUB57211.1"/>
    <property type="molecule type" value="Genomic_DNA"/>
</dbReference>
<dbReference type="Pfam" id="PF00882">
    <property type="entry name" value="Zn_dep_PLPC"/>
    <property type="match status" value="1"/>
</dbReference>
<proteinExistence type="predicted"/>
<dbReference type="RefSeq" id="WP_019034889.1">
    <property type="nucleotide sequence ID" value="NZ_CP165621.1"/>
</dbReference>
<evidence type="ECO:0000313" key="2">
    <source>
        <dbReference type="EMBL" id="SUB57211.1"/>
    </source>
</evidence>
<dbReference type="GO" id="GO:0016788">
    <property type="term" value="F:hydrolase activity, acting on ester bonds"/>
    <property type="evidence" value="ECO:0007669"/>
    <property type="project" value="InterPro"/>
</dbReference>
<name>A0A379C515_9FIRM</name>
<dbReference type="AlphaFoldDB" id="A0A379C515"/>
<dbReference type="Gene3D" id="1.10.575.10">
    <property type="entry name" value="P1 Nuclease"/>
    <property type="match status" value="1"/>
</dbReference>
<gene>
    <name evidence="2" type="ORF">NCTC13149_01045</name>
</gene>
<dbReference type="Proteomes" id="UP000255517">
    <property type="component" value="Unassembled WGS sequence"/>
</dbReference>
<dbReference type="SUPFAM" id="SSF48537">
    <property type="entry name" value="Phospholipase C/P1 nuclease"/>
    <property type="match status" value="1"/>
</dbReference>
<feature type="domain" description="Phospholipase C/D" evidence="1">
    <location>
        <begin position="8"/>
        <end position="172"/>
    </location>
</feature>
<dbReference type="STRING" id="1122949.GCA_000378725_01153"/>
<protein>
    <recommendedName>
        <fullName evidence="1">Phospholipase C/D domain-containing protein</fullName>
    </recommendedName>
</protein>
<dbReference type="OrthoDB" id="2878022at2"/>
<reference evidence="2 3" key="1">
    <citation type="submission" date="2018-06" db="EMBL/GenBank/DDBJ databases">
        <authorList>
            <consortium name="Pathogen Informatics"/>
            <person name="Doyle S."/>
        </authorList>
    </citation>
    <scope>NUCLEOTIDE SEQUENCE [LARGE SCALE GENOMIC DNA]</scope>
    <source>
        <strain evidence="2 3">NCTC13149</strain>
    </source>
</reference>
<dbReference type="InterPro" id="IPR029002">
    <property type="entry name" value="PLPC/GPLD1"/>
</dbReference>